<proteinExistence type="inferred from homology"/>
<name>A0A6C0ITT8_9ZZZZ</name>
<dbReference type="Gene3D" id="3.30.420.10">
    <property type="entry name" value="Ribonuclease H-like superfamily/Ribonuclease H"/>
    <property type="match status" value="1"/>
</dbReference>
<evidence type="ECO:0000256" key="7">
    <source>
        <dbReference type="ARBA" id="ARBA00022801"/>
    </source>
</evidence>
<dbReference type="InterPro" id="IPR036397">
    <property type="entry name" value="RNaseH_sf"/>
</dbReference>
<keyword evidence="5" id="KW-0479">Metal-binding</keyword>
<dbReference type="Pfam" id="PF00075">
    <property type="entry name" value="RNase_H"/>
    <property type="match status" value="1"/>
</dbReference>
<dbReference type="PANTHER" id="PTHR10642:SF26">
    <property type="entry name" value="RIBONUCLEASE H1"/>
    <property type="match status" value="1"/>
</dbReference>
<sequence length="167" mass="18865">MNDIIIFTDGSALNNQQKGKRKGGVGVFFGKNDNRNISSPLKETSSIKVTNQVTELLACVMALETLLSSQIIKSKKITIYTDSIYIVNMMSDWIKKWVKNEWRKSDGKLVDNIELIKKLYFLSMNIGVKFKHVKSHQKEPSDDSADYNIWFGNDQADKLAVAASKSL</sequence>
<reference evidence="9" key="1">
    <citation type="journal article" date="2020" name="Nature">
        <title>Giant virus diversity and host interactions through global metagenomics.</title>
        <authorList>
            <person name="Schulz F."/>
            <person name="Roux S."/>
            <person name="Paez-Espino D."/>
            <person name="Jungbluth S."/>
            <person name="Walsh D.A."/>
            <person name="Denef V.J."/>
            <person name="McMahon K.D."/>
            <person name="Konstantinidis K.T."/>
            <person name="Eloe-Fadrosh E.A."/>
            <person name="Kyrpides N.C."/>
            <person name="Woyke T."/>
        </authorList>
    </citation>
    <scope>NUCLEOTIDE SEQUENCE</scope>
    <source>
        <strain evidence="9">GVMAG-M-3300024302-11</strain>
    </source>
</reference>
<dbReference type="EMBL" id="MN740257">
    <property type="protein sequence ID" value="QHT96472.1"/>
    <property type="molecule type" value="Genomic_DNA"/>
</dbReference>
<evidence type="ECO:0000256" key="2">
    <source>
        <dbReference type="ARBA" id="ARBA00005300"/>
    </source>
</evidence>
<keyword evidence="4" id="KW-0540">Nuclease</keyword>
<accession>A0A6C0ITT8</accession>
<dbReference type="InterPro" id="IPR050092">
    <property type="entry name" value="RNase_H"/>
</dbReference>
<dbReference type="PANTHER" id="PTHR10642">
    <property type="entry name" value="RIBONUCLEASE H1"/>
    <property type="match status" value="1"/>
</dbReference>
<dbReference type="CDD" id="cd09280">
    <property type="entry name" value="RNase_HI_eukaryote_like"/>
    <property type="match status" value="1"/>
</dbReference>
<comment type="catalytic activity">
    <reaction evidence="1">
        <text>Endonucleolytic cleavage to 5'-phosphomonoester.</text>
        <dbReference type="EC" id="3.1.26.4"/>
    </reaction>
</comment>
<dbReference type="InterPro" id="IPR002156">
    <property type="entry name" value="RNaseH_domain"/>
</dbReference>
<keyword evidence="7" id="KW-0378">Hydrolase</keyword>
<dbReference type="InterPro" id="IPR012337">
    <property type="entry name" value="RNaseH-like_sf"/>
</dbReference>
<evidence type="ECO:0000256" key="6">
    <source>
        <dbReference type="ARBA" id="ARBA00022759"/>
    </source>
</evidence>
<organism evidence="9">
    <name type="scientific">viral metagenome</name>
    <dbReference type="NCBI Taxonomy" id="1070528"/>
    <lineage>
        <taxon>unclassified sequences</taxon>
        <taxon>metagenomes</taxon>
        <taxon>organismal metagenomes</taxon>
    </lineage>
</organism>
<dbReference type="AlphaFoldDB" id="A0A6C0ITT8"/>
<keyword evidence="6" id="KW-0255">Endonuclease</keyword>
<evidence type="ECO:0000256" key="4">
    <source>
        <dbReference type="ARBA" id="ARBA00022722"/>
    </source>
</evidence>
<dbReference type="GO" id="GO:0003676">
    <property type="term" value="F:nucleic acid binding"/>
    <property type="evidence" value="ECO:0007669"/>
    <property type="project" value="InterPro"/>
</dbReference>
<evidence type="ECO:0000313" key="9">
    <source>
        <dbReference type="EMBL" id="QHT96472.1"/>
    </source>
</evidence>
<protein>
    <recommendedName>
        <fullName evidence="3">ribonuclease H</fullName>
        <ecNumber evidence="3">3.1.26.4</ecNumber>
    </recommendedName>
</protein>
<comment type="similarity">
    <text evidence="2">Belongs to the RNase H family.</text>
</comment>
<feature type="domain" description="RNase H type-1" evidence="8">
    <location>
        <begin position="1"/>
        <end position="165"/>
    </location>
</feature>
<evidence type="ECO:0000256" key="5">
    <source>
        <dbReference type="ARBA" id="ARBA00022723"/>
    </source>
</evidence>
<dbReference type="SUPFAM" id="SSF53098">
    <property type="entry name" value="Ribonuclease H-like"/>
    <property type="match status" value="1"/>
</dbReference>
<dbReference type="GO" id="GO:0004523">
    <property type="term" value="F:RNA-DNA hybrid ribonuclease activity"/>
    <property type="evidence" value="ECO:0007669"/>
    <property type="project" value="UniProtKB-EC"/>
</dbReference>
<evidence type="ECO:0000256" key="1">
    <source>
        <dbReference type="ARBA" id="ARBA00000077"/>
    </source>
</evidence>
<dbReference type="EC" id="3.1.26.4" evidence="3"/>
<evidence type="ECO:0000259" key="8">
    <source>
        <dbReference type="PROSITE" id="PS50879"/>
    </source>
</evidence>
<dbReference type="GO" id="GO:0043137">
    <property type="term" value="P:DNA replication, removal of RNA primer"/>
    <property type="evidence" value="ECO:0007669"/>
    <property type="project" value="TreeGrafter"/>
</dbReference>
<dbReference type="GO" id="GO:0046872">
    <property type="term" value="F:metal ion binding"/>
    <property type="evidence" value="ECO:0007669"/>
    <property type="project" value="UniProtKB-KW"/>
</dbReference>
<evidence type="ECO:0000256" key="3">
    <source>
        <dbReference type="ARBA" id="ARBA00012180"/>
    </source>
</evidence>
<dbReference type="PROSITE" id="PS50879">
    <property type="entry name" value="RNASE_H_1"/>
    <property type="match status" value="1"/>
</dbReference>